<evidence type="ECO:0000259" key="2">
    <source>
        <dbReference type="Pfam" id="PF10756"/>
    </source>
</evidence>
<keyword evidence="1" id="KW-0812">Transmembrane</keyword>
<dbReference type="AlphaFoldDB" id="A0A5M3VX61"/>
<dbReference type="InterPro" id="IPR019692">
    <property type="entry name" value="CFP-6_PH"/>
</dbReference>
<dbReference type="Proteomes" id="UP000334990">
    <property type="component" value="Unassembled WGS sequence"/>
</dbReference>
<keyword evidence="1" id="KW-0472">Membrane</keyword>
<accession>A0A5M3VX61</accession>
<evidence type="ECO:0000313" key="4">
    <source>
        <dbReference type="Proteomes" id="UP000334990"/>
    </source>
</evidence>
<name>A0A5M3VX61_9ACTN</name>
<dbReference type="EMBL" id="BLAD01000038">
    <property type="protein sequence ID" value="GER98987.1"/>
    <property type="molecule type" value="Genomic_DNA"/>
</dbReference>
<dbReference type="RefSeq" id="WP_308805626.1">
    <property type="nucleotide sequence ID" value="NZ_BAAABN010000042.1"/>
</dbReference>
<evidence type="ECO:0000256" key="1">
    <source>
        <dbReference type="SAM" id="Phobius"/>
    </source>
</evidence>
<evidence type="ECO:0000313" key="3">
    <source>
        <dbReference type="EMBL" id="GER98987.1"/>
    </source>
</evidence>
<keyword evidence="1" id="KW-1133">Transmembrane helix</keyword>
<feature type="domain" description="Low molecular weight protein antigen 6 PH" evidence="2">
    <location>
        <begin position="67"/>
        <end position="136"/>
    </location>
</feature>
<gene>
    <name evidence="3" type="ORF">Acor_10510</name>
</gene>
<dbReference type="Pfam" id="PF10756">
    <property type="entry name" value="bPH_6"/>
    <property type="match status" value="1"/>
</dbReference>
<protein>
    <submittedName>
        <fullName evidence="3">Membrane protein</fullName>
    </submittedName>
</protein>
<proteinExistence type="predicted"/>
<feature type="transmembrane region" description="Helical" evidence="1">
    <location>
        <begin position="20"/>
        <end position="39"/>
    </location>
</feature>
<organism evidence="3 4">
    <name type="scientific">Acrocarpospora corrugata</name>
    <dbReference type="NCBI Taxonomy" id="35763"/>
    <lineage>
        <taxon>Bacteria</taxon>
        <taxon>Bacillati</taxon>
        <taxon>Actinomycetota</taxon>
        <taxon>Actinomycetes</taxon>
        <taxon>Streptosporangiales</taxon>
        <taxon>Streptosporangiaceae</taxon>
        <taxon>Acrocarpospora</taxon>
    </lineage>
</organism>
<comment type="caution">
    <text evidence="3">The sequence shown here is derived from an EMBL/GenBank/DDBJ whole genome shotgun (WGS) entry which is preliminary data.</text>
</comment>
<sequence>MPEPLPALPLTWRPRRSRFVAYGLAALMVVGSLFLAVILPEQFKAPDRIGMVAFFGVIAWVLHLLGRIRVTADEAGITVVNVLRTHRYEWAEVLDVTLVDADPWPRLDLADGTVIGAMGIQGSEKIRAARAVAELRLLVKARGEAPEER</sequence>
<feature type="transmembrane region" description="Helical" evidence="1">
    <location>
        <begin position="51"/>
        <end position="70"/>
    </location>
</feature>
<reference evidence="3 4" key="1">
    <citation type="submission" date="2019-10" db="EMBL/GenBank/DDBJ databases">
        <title>Whole genome shotgun sequence of Acrocarpospora corrugata NBRC 13972.</title>
        <authorList>
            <person name="Ichikawa N."/>
            <person name="Kimura A."/>
            <person name="Kitahashi Y."/>
            <person name="Komaki H."/>
            <person name="Oguchi A."/>
        </authorList>
    </citation>
    <scope>NUCLEOTIDE SEQUENCE [LARGE SCALE GENOMIC DNA]</scope>
    <source>
        <strain evidence="3 4">NBRC 13972</strain>
    </source>
</reference>
<keyword evidence="4" id="KW-1185">Reference proteome</keyword>